<dbReference type="Gene3D" id="3.40.1390.30">
    <property type="entry name" value="NIF3 (NGG1p interacting factor 3)-like"/>
    <property type="match status" value="2"/>
</dbReference>
<keyword evidence="7" id="KW-1185">Reference proteome</keyword>
<gene>
    <name evidence="6" type="ORF">SAMN04515677_102378</name>
</gene>
<sequence>MNLKSFIKKVEQKYPLGLAYDWDNVGLLVGDFDMDIKKILVVLEANEKVIDEAISKDVDLIVTHHPFIFKKMNKINTSDLKGKLIHKLIKNDIALYSMHTNFDIAFEGLNDYFMEIIGIEETKVLDITSSEVLYKLAVYVPTTHVEKVKESLAKAGAGHIGNYSNCSFSTQGIGNFKPLEGTNPYIGQIGEVESVEEVKIETIVPQRVLGGVINSMLNAHPYEEVAYDIYKLENKGKIYGLGRIGKLDSTINLKELCNNIKKKLNMSHIRVVGDLNSSIKKVAVVTGSGADMIKKAQRSGADVIITGDVKYHDAQDALDMSMNVIDCGHFDTEDIFKDVMERFLCNIDEIEVIKSEIYLNPFTTI</sequence>
<feature type="binding site" evidence="5">
    <location>
        <position position="329"/>
    </location>
    <ligand>
        <name>a divalent metal cation</name>
        <dbReference type="ChEBI" id="CHEBI:60240"/>
        <label>1</label>
    </ligand>
</feature>
<dbReference type="GO" id="GO:0005737">
    <property type="term" value="C:cytoplasm"/>
    <property type="evidence" value="ECO:0007669"/>
    <property type="project" value="TreeGrafter"/>
</dbReference>
<evidence type="ECO:0000256" key="1">
    <source>
        <dbReference type="ARBA" id="ARBA00006964"/>
    </source>
</evidence>
<dbReference type="InterPro" id="IPR036069">
    <property type="entry name" value="DUF34/NIF3_sf"/>
</dbReference>
<dbReference type="NCBIfam" id="TIGR00486">
    <property type="entry name" value="YbgI_SA1388"/>
    <property type="match status" value="1"/>
</dbReference>
<reference evidence="6 7" key="1">
    <citation type="submission" date="2016-10" db="EMBL/GenBank/DDBJ databases">
        <authorList>
            <person name="de Groot N.N."/>
        </authorList>
    </citation>
    <scope>NUCLEOTIDE SEQUENCE [LARGE SCALE GENOMIC DNA]</scope>
    <source>
        <strain evidence="6 7">DSM 797</strain>
    </source>
</reference>
<dbReference type="InterPro" id="IPR017221">
    <property type="entry name" value="DUF34/NIF3_bac"/>
</dbReference>
<feature type="binding site" evidence="5">
    <location>
        <position position="65"/>
    </location>
    <ligand>
        <name>a divalent metal cation</name>
        <dbReference type="ChEBI" id="CHEBI:60240"/>
        <label>1</label>
    </ligand>
</feature>
<evidence type="ECO:0000256" key="2">
    <source>
        <dbReference type="ARBA" id="ARBA00022112"/>
    </source>
</evidence>
<evidence type="ECO:0000256" key="4">
    <source>
        <dbReference type="PIRNR" id="PIRNR037489"/>
    </source>
</evidence>
<dbReference type="Gene3D" id="3.30.70.120">
    <property type="match status" value="1"/>
</dbReference>
<dbReference type="FunFam" id="3.30.70.120:FF:000006">
    <property type="entry name" value="GTP cyclohydrolase 1 type 2 homolog"/>
    <property type="match status" value="1"/>
</dbReference>
<dbReference type="PANTHER" id="PTHR13799">
    <property type="entry name" value="NGG1 INTERACTING FACTOR 3"/>
    <property type="match status" value="1"/>
</dbReference>
<feature type="binding site" evidence="5">
    <location>
        <position position="103"/>
    </location>
    <ligand>
        <name>a divalent metal cation</name>
        <dbReference type="ChEBI" id="CHEBI:60240"/>
        <label>1</label>
    </ligand>
</feature>
<dbReference type="InterPro" id="IPR015867">
    <property type="entry name" value="N-reg_PII/ATP_PRibTrfase_C"/>
</dbReference>
<dbReference type="Pfam" id="PF01784">
    <property type="entry name" value="DUF34_NIF3"/>
    <property type="match status" value="1"/>
</dbReference>
<evidence type="ECO:0000256" key="3">
    <source>
        <dbReference type="ARBA" id="ARBA00022723"/>
    </source>
</evidence>
<proteinExistence type="inferred from homology"/>
<keyword evidence="3 4" id="KW-0479">Metal-binding</keyword>
<dbReference type="EMBL" id="FNGW01000002">
    <property type="protein sequence ID" value="SDL56482.1"/>
    <property type="molecule type" value="Genomic_DNA"/>
</dbReference>
<feature type="binding site" evidence="5">
    <location>
        <position position="64"/>
    </location>
    <ligand>
        <name>a divalent metal cation</name>
        <dbReference type="ChEBI" id="CHEBI:60240"/>
        <label>2</label>
    </ligand>
</feature>
<dbReference type="PANTHER" id="PTHR13799:SF14">
    <property type="entry name" value="GTP CYCLOHYDROLASE 1 TYPE 2 HOMOLOG"/>
    <property type="match status" value="1"/>
</dbReference>
<dbReference type="GO" id="GO:0046872">
    <property type="term" value="F:metal ion binding"/>
    <property type="evidence" value="ECO:0007669"/>
    <property type="project" value="UniProtKB-UniRule"/>
</dbReference>
<dbReference type="SUPFAM" id="SSF102705">
    <property type="entry name" value="NIF3 (NGG1p interacting factor 3)-like"/>
    <property type="match status" value="1"/>
</dbReference>
<dbReference type="PIRSF" id="PIRSF037489">
    <property type="entry name" value="UCP037489_NIF3_YqfO"/>
    <property type="match status" value="1"/>
</dbReference>
<protein>
    <recommendedName>
        <fullName evidence="2 4">GTP cyclohydrolase 1 type 2 homolog</fullName>
    </recommendedName>
</protein>
<dbReference type="STRING" id="1121325.SAMN04515677_102378"/>
<dbReference type="InterPro" id="IPR002678">
    <property type="entry name" value="DUF34/NIF3"/>
</dbReference>
<feature type="binding site" evidence="5">
    <location>
        <position position="333"/>
    </location>
    <ligand>
        <name>a divalent metal cation</name>
        <dbReference type="ChEBI" id="CHEBI:60240"/>
        <label>1</label>
    </ligand>
</feature>
<organism evidence="6 7">
    <name type="scientific">Romboutsia lituseburensis DSM 797</name>
    <dbReference type="NCBI Taxonomy" id="1121325"/>
    <lineage>
        <taxon>Bacteria</taxon>
        <taxon>Bacillati</taxon>
        <taxon>Bacillota</taxon>
        <taxon>Clostridia</taxon>
        <taxon>Peptostreptococcales</taxon>
        <taxon>Peptostreptococcaceae</taxon>
        <taxon>Romboutsia</taxon>
    </lineage>
</organism>
<dbReference type="RefSeq" id="WP_092724441.1">
    <property type="nucleotide sequence ID" value="NZ_FNGW01000002.1"/>
</dbReference>
<comment type="similarity">
    <text evidence="1 4">Belongs to the GTP cyclohydrolase I type 2/NIF3 family.</text>
</comment>
<accession>A0A1G9L3D8</accession>
<dbReference type="AlphaFoldDB" id="A0A1G9L3D8"/>
<evidence type="ECO:0000313" key="6">
    <source>
        <dbReference type="EMBL" id="SDL56482.1"/>
    </source>
</evidence>
<dbReference type="FunFam" id="3.40.1390.30:FF:000001">
    <property type="entry name" value="GTP cyclohydrolase 1 type 2"/>
    <property type="match status" value="1"/>
</dbReference>
<evidence type="ECO:0000313" key="7">
    <source>
        <dbReference type="Proteomes" id="UP000199068"/>
    </source>
</evidence>
<dbReference type="Proteomes" id="UP000199068">
    <property type="component" value="Unassembled WGS sequence"/>
</dbReference>
<name>A0A1G9L3D8_9FIRM</name>
<evidence type="ECO:0000256" key="5">
    <source>
        <dbReference type="PIRSR" id="PIRSR602678-1"/>
    </source>
</evidence>